<evidence type="ECO:0000313" key="3">
    <source>
        <dbReference type="Proteomes" id="UP000318138"/>
    </source>
</evidence>
<dbReference type="RefSeq" id="WP_176011072.1">
    <property type="nucleotide sequence ID" value="NZ_CP041372.2"/>
</dbReference>
<name>A0A859FJZ8_9BACI</name>
<evidence type="ECO:0008006" key="4">
    <source>
        <dbReference type="Google" id="ProtNLM"/>
    </source>
</evidence>
<feature type="transmembrane region" description="Helical" evidence="1">
    <location>
        <begin position="71"/>
        <end position="94"/>
    </location>
</feature>
<evidence type="ECO:0000313" key="2">
    <source>
        <dbReference type="EMBL" id="QKS73106.1"/>
    </source>
</evidence>
<feature type="transmembrane region" description="Helical" evidence="1">
    <location>
        <begin position="304"/>
        <end position="321"/>
    </location>
</feature>
<feature type="transmembrane region" description="Helical" evidence="1">
    <location>
        <begin position="30"/>
        <end position="50"/>
    </location>
</feature>
<accession>A0A859FJZ8</accession>
<dbReference type="EMBL" id="CP041372">
    <property type="protein sequence ID" value="QKS73106.1"/>
    <property type="molecule type" value="Genomic_DNA"/>
</dbReference>
<reference evidence="3" key="1">
    <citation type="submission" date="2019-07" db="EMBL/GenBank/DDBJ databases">
        <title>Bacillus alkalisoli sp. nov. isolated from saline soil.</title>
        <authorList>
            <person name="Sun J.-Q."/>
            <person name="Xu L."/>
        </authorList>
    </citation>
    <scope>NUCLEOTIDE SEQUENCE [LARGE SCALE GENOMIC DNA]</scope>
    <source>
        <strain evidence="3">M4U3P1</strain>
    </source>
</reference>
<feature type="transmembrane region" description="Helical" evidence="1">
    <location>
        <begin position="130"/>
        <end position="151"/>
    </location>
</feature>
<dbReference type="PANTHER" id="PTHR37814:SF1">
    <property type="entry name" value="MEMBRANE PROTEIN"/>
    <property type="match status" value="1"/>
</dbReference>
<dbReference type="AlphaFoldDB" id="A0A859FJZ8"/>
<dbReference type="KEGG" id="psua:FLK61_41725"/>
<protein>
    <recommendedName>
        <fullName evidence="4">Membrane protein YkvI</fullName>
    </recommendedName>
</protein>
<organism evidence="2 3">
    <name type="scientific">Paenalkalicoccus suaedae</name>
    <dbReference type="NCBI Taxonomy" id="2592382"/>
    <lineage>
        <taxon>Bacteria</taxon>
        <taxon>Bacillati</taxon>
        <taxon>Bacillota</taxon>
        <taxon>Bacilli</taxon>
        <taxon>Bacillales</taxon>
        <taxon>Bacillaceae</taxon>
        <taxon>Paenalkalicoccus</taxon>
    </lineage>
</organism>
<dbReference type="PANTHER" id="PTHR37814">
    <property type="entry name" value="CONSERVED MEMBRANE PROTEIN"/>
    <property type="match status" value="1"/>
</dbReference>
<keyword evidence="3" id="KW-1185">Reference proteome</keyword>
<dbReference type="Proteomes" id="UP000318138">
    <property type="component" value="Chromosome"/>
</dbReference>
<feature type="transmembrane region" description="Helical" evidence="1">
    <location>
        <begin position="236"/>
        <end position="263"/>
    </location>
</feature>
<keyword evidence="1" id="KW-0472">Membrane</keyword>
<proteinExistence type="predicted"/>
<dbReference type="InterPro" id="IPR038728">
    <property type="entry name" value="YkvI-like"/>
</dbReference>
<evidence type="ECO:0000256" key="1">
    <source>
        <dbReference type="SAM" id="Phobius"/>
    </source>
</evidence>
<gene>
    <name evidence="2" type="ORF">FLK61_41725</name>
</gene>
<sequence length="333" mass="36051">MLIIVGTTIGAGYASGREIWQFFGEGNNGAILIFSVLFCLALTITLSIASKKGTTHYAPILQAIVGVKIGRVYDVLMLLYLFTVTVVMLAGGSITLESFGVSPLLGVAIMAIMLLIVIKNGISGMAIMNALVVPMLLFILAMLLIHMTVGYPLQIDTLSLRELGQAFTFTSLNILPVIAVIGAVGNKLTTHDIYVTSIGSAGILGGMTLLYNHVLIKYAHEMVIYDIPLFALLKDVTPLLTIVMTVLLWGAIFTTAASGLFGLSARIKQFFRFSITKIAAILLLLMLPLSSIGFVTLVNVLYPIYGLLNVYLLLAILLYPLRIHYVGEEKDYV</sequence>
<feature type="transmembrane region" description="Helical" evidence="1">
    <location>
        <begin position="275"/>
        <end position="298"/>
    </location>
</feature>
<feature type="transmembrane region" description="Helical" evidence="1">
    <location>
        <begin position="100"/>
        <end position="118"/>
    </location>
</feature>
<keyword evidence="1" id="KW-1133">Transmembrane helix</keyword>
<feature type="transmembrane region" description="Helical" evidence="1">
    <location>
        <begin position="163"/>
        <end position="184"/>
    </location>
</feature>
<keyword evidence="1" id="KW-0812">Transmembrane</keyword>
<feature type="transmembrane region" description="Helical" evidence="1">
    <location>
        <begin position="193"/>
        <end position="216"/>
    </location>
</feature>